<feature type="chain" id="PRO_5016699349" evidence="1">
    <location>
        <begin position="33"/>
        <end position="155"/>
    </location>
</feature>
<feature type="domain" description="Cupin type-2" evidence="2">
    <location>
        <begin position="67"/>
        <end position="136"/>
    </location>
</feature>
<dbReference type="Pfam" id="PF07883">
    <property type="entry name" value="Cupin_2"/>
    <property type="match status" value="1"/>
</dbReference>
<dbReference type="KEGG" id="sarm:DVA86_24115"/>
<dbReference type="EMBL" id="CP031320">
    <property type="protein sequence ID" value="AXK35266.1"/>
    <property type="molecule type" value="Genomic_DNA"/>
</dbReference>
<dbReference type="InterPro" id="IPR011051">
    <property type="entry name" value="RmlC_Cupin_sf"/>
</dbReference>
<name>A0A345XUF0_9ACTN</name>
<keyword evidence="4" id="KW-1185">Reference proteome</keyword>
<accession>A0A345XUF0</accession>
<dbReference type="InterPro" id="IPR014710">
    <property type="entry name" value="RmlC-like_jellyroll"/>
</dbReference>
<dbReference type="RefSeq" id="WP_208881324.1">
    <property type="nucleotide sequence ID" value="NZ_CP031320.1"/>
</dbReference>
<evidence type="ECO:0000259" key="2">
    <source>
        <dbReference type="Pfam" id="PF07883"/>
    </source>
</evidence>
<keyword evidence="1" id="KW-0732">Signal</keyword>
<dbReference type="Gene3D" id="2.60.120.10">
    <property type="entry name" value="Jelly Rolls"/>
    <property type="match status" value="1"/>
</dbReference>
<sequence length="155" mass="15807">MPLSKRWRRVRQAAVTAVCVAGIAAAPSAAVATPGSGVTSKTLAEGSTADGVEISAEGRTDVAYRKITIEPGGTTGWHYHPGRLLAVVKSGTLTRTLADCSVEVSGPGDTVVEPVGPEHVHTGHNHGKEPVVLYATYVKPEGGPDSVDAADPGCG</sequence>
<dbReference type="SUPFAM" id="SSF51182">
    <property type="entry name" value="RmlC-like cupins"/>
    <property type="match status" value="1"/>
</dbReference>
<proteinExistence type="predicted"/>
<protein>
    <submittedName>
        <fullName evidence="3">Cupin domain-containing protein</fullName>
    </submittedName>
</protein>
<gene>
    <name evidence="3" type="ORF">DVA86_24115</name>
</gene>
<dbReference type="Proteomes" id="UP000254425">
    <property type="component" value="Chromosome"/>
</dbReference>
<dbReference type="InterPro" id="IPR013096">
    <property type="entry name" value="Cupin_2"/>
</dbReference>
<evidence type="ECO:0000256" key="1">
    <source>
        <dbReference type="SAM" id="SignalP"/>
    </source>
</evidence>
<reference evidence="3 4" key="1">
    <citation type="submission" date="2018-07" db="EMBL/GenBank/DDBJ databases">
        <title>Draft genome of the type strain Streptomyces armeniacus ATCC 15676.</title>
        <authorList>
            <person name="Labana P."/>
            <person name="Gosse J.T."/>
            <person name="Boddy C.N."/>
        </authorList>
    </citation>
    <scope>NUCLEOTIDE SEQUENCE [LARGE SCALE GENOMIC DNA]</scope>
    <source>
        <strain evidence="3 4">ATCC 15676</strain>
    </source>
</reference>
<evidence type="ECO:0000313" key="3">
    <source>
        <dbReference type="EMBL" id="AXK35266.1"/>
    </source>
</evidence>
<evidence type="ECO:0000313" key="4">
    <source>
        <dbReference type="Proteomes" id="UP000254425"/>
    </source>
</evidence>
<feature type="signal peptide" evidence="1">
    <location>
        <begin position="1"/>
        <end position="32"/>
    </location>
</feature>
<organism evidence="3 4">
    <name type="scientific">Streptomyces armeniacus</name>
    <dbReference type="NCBI Taxonomy" id="83291"/>
    <lineage>
        <taxon>Bacteria</taxon>
        <taxon>Bacillati</taxon>
        <taxon>Actinomycetota</taxon>
        <taxon>Actinomycetes</taxon>
        <taxon>Kitasatosporales</taxon>
        <taxon>Streptomycetaceae</taxon>
        <taxon>Streptomyces</taxon>
    </lineage>
</organism>
<dbReference type="AlphaFoldDB" id="A0A345XUF0"/>